<protein>
    <submittedName>
        <fullName evidence="1">Uncharacterized protein</fullName>
    </submittedName>
</protein>
<gene>
    <name evidence="1" type="ORF">EYF80_051534</name>
</gene>
<comment type="caution">
    <text evidence="1">The sequence shown here is derived from an EMBL/GenBank/DDBJ whole genome shotgun (WGS) entry which is preliminary data.</text>
</comment>
<keyword evidence="2" id="KW-1185">Reference proteome</keyword>
<reference evidence="1 2" key="1">
    <citation type="submission" date="2019-03" db="EMBL/GenBank/DDBJ databases">
        <title>First draft genome of Liparis tanakae, snailfish: a comprehensive survey of snailfish specific genes.</title>
        <authorList>
            <person name="Kim W."/>
            <person name="Song I."/>
            <person name="Jeong J.-H."/>
            <person name="Kim D."/>
            <person name="Kim S."/>
            <person name="Ryu S."/>
            <person name="Song J.Y."/>
            <person name="Lee S.K."/>
        </authorList>
    </citation>
    <scope>NUCLEOTIDE SEQUENCE [LARGE SCALE GENOMIC DNA]</scope>
    <source>
        <tissue evidence="1">Muscle</tissue>
    </source>
</reference>
<evidence type="ECO:0000313" key="1">
    <source>
        <dbReference type="EMBL" id="TNN38297.1"/>
    </source>
</evidence>
<organism evidence="1 2">
    <name type="scientific">Liparis tanakae</name>
    <name type="common">Tanaka's snailfish</name>
    <dbReference type="NCBI Taxonomy" id="230148"/>
    <lineage>
        <taxon>Eukaryota</taxon>
        <taxon>Metazoa</taxon>
        <taxon>Chordata</taxon>
        <taxon>Craniata</taxon>
        <taxon>Vertebrata</taxon>
        <taxon>Euteleostomi</taxon>
        <taxon>Actinopterygii</taxon>
        <taxon>Neopterygii</taxon>
        <taxon>Teleostei</taxon>
        <taxon>Neoteleostei</taxon>
        <taxon>Acanthomorphata</taxon>
        <taxon>Eupercaria</taxon>
        <taxon>Perciformes</taxon>
        <taxon>Cottioidei</taxon>
        <taxon>Cottales</taxon>
        <taxon>Liparidae</taxon>
        <taxon>Liparis</taxon>
    </lineage>
</organism>
<name>A0A4Z2FAX3_9TELE</name>
<dbReference type="Proteomes" id="UP000314294">
    <property type="component" value="Unassembled WGS sequence"/>
</dbReference>
<evidence type="ECO:0000313" key="2">
    <source>
        <dbReference type="Proteomes" id="UP000314294"/>
    </source>
</evidence>
<proteinExistence type="predicted"/>
<sequence length="156" mass="17796">MYMSRGRTIWLEGWVGRLCIISSIPSNLLAMAWTSACSSLYSACWSLKTALYWSLSSSERMLGYFLWEQETKYVLGLLVGYHHRFGDVSGWYVASEDLWLQRRQRSSRRVARRVHEVRLDGGERGLLGEPGGRTQLQEAGDRQLITHSAHGRCVLG</sequence>
<accession>A0A4Z2FAX3</accession>
<dbReference type="AlphaFoldDB" id="A0A4Z2FAX3"/>
<dbReference type="EMBL" id="SRLO01001385">
    <property type="protein sequence ID" value="TNN38297.1"/>
    <property type="molecule type" value="Genomic_DNA"/>
</dbReference>